<sequence length="203" mass="20547">MSPSCTSITAAAAIGLLLFAQPCPAPLLAIPILAGGLSTGIAAAGLATGVVGAGAAVGSLINDINNNDKKKRQVNDATSIWESMNLCAQYITTSGQVTVSSGRGIIQADNCPEICGDAIAAYNSAPRLAEMDKMFGTIQWNRGTIIVDTNGVNAGPPGQRNSNNQGSGRGSNDRNLLGDLATGNRQAAGADIAGARDGFNFKA</sequence>
<gene>
    <name evidence="3" type="ORF">AB675_10167</name>
</gene>
<accession>A0A0N1H265</accession>
<feature type="region of interest" description="Disordered" evidence="1">
    <location>
        <begin position="149"/>
        <end position="179"/>
    </location>
</feature>
<dbReference type="Proteomes" id="UP000038010">
    <property type="component" value="Unassembled WGS sequence"/>
</dbReference>
<comment type="caution">
    <text evidence="3">The sequence shown here is derived from an EMBL/GenBank/DDBJ whole genome shotgun (WGS) entry which is preliminary data.</text>
</comment>
<evidence type="ECO:0000313" key="3">
    <source>
        <dbReference type="EMBL" id="KPI35210.1"/>
    </source>
</evidence>
<reference evidence="3 4" key="1">
    <citation type="submission" date="2015-06" db="EMBL/GenBank/DDBJ databases">
        <title>Draft genome of the ant-associated black yeast Phialophora attae CBS 131958.</title>
        <authorList>
            <person name="Moreno L.F."/>
            <person name="Stielow B.J."/>
            <person name="de Hoog S."/>
            <person name="Vicente V.A."/>
            <person name="Weiss V.A."/>
            <person name="de Vries M."/>
            <person name="Cruz L.M."/>
            <person name="Souza E.M."/>
        </authorList>
    </citation>
    <scope>NUCLEOTIDE SEQUENCE [LARGE SCALE GENOMIC DNA]</scope>
    <source>
        <strain evidence="3 4">CBS 131958</strain>
    </source>
</reference>
<keyword evidence="4" id="KW-1185">Reference proteome</keyword>
<dbReference type="AlphaFoldDB" id="A0A0N1H265"/>
<dbReference type="VEuPathDB" id="FungiDB:AB675_10167"/>
<evidence type="ECO:0000256" key="2">
    <source>
        <dbReference type="SAM" id="Phobius"/>
    </source>
</evidence>
<keyword evidence="2" id="KW-1133">Transmembrane helix</keyword>
<name>A0A0N1H265_9EURO</name>
<proteinExistence type="predicted"/>
<protein>
    <submittedName>
        <fullName evidence="3">Uncharacterized protein</fullName>
    </submittedName>
</protein>
<evidence type="ECO:0000256" key="1">
    <source>
        <dbReference type="SAM" id="MobiDB-lite"/>
    </source>
</evidence>
<keyword evidence="2" id="KW-0472">Membrane</keyword>
<dbReference type="EMBL" id="LFJN01000043">
    <property type="protein sequence ID" value="KPI35210.1"/>
    <property type="molecule type" value="Genomic_DNA"/>
</dbReference>
<evidence type="ECO:0000313" key="4">
    <source>
        <dbReference type="Proteomes" id="UP000038010"/>
    </source>
</evidence>
<dbReference type="RefSeq" id="XP_017995173.1">
    <property type="nucleotide sequence ID" value="XM_018138920.1"/>
</dbReference>
<dbReference type="GeneID" id="28730800"/>
<organism evidence="3 4">
    <name type="scientific">Cyphellophora attinorum</name>
    <dbReference type="NCBI Taxonomy" id="1664694"/>
    <lineage>
        <taxon>Eukaryota</taxon>
        <taxon>Fungi</taxon>
        <taxon>Dikarya</taxon>
        <taxon>Ascomycota</taxon>
        <taxon>Pezizomycotina</taxon>
        <taxon>Eurotiomycetes</taxon>
        <taxon>Chaetothyriomycetidae</taxon>
        <taxon>Chaetothyriales</taxon>
        <taxon>Cyphellophoraceae</taxon>
        <taxon>Cyphellophora</taxon>
    </lineage>
</organism>
<feature type="transmembrane region" description="Helical" evidence="2">
    <location>
        <begin position="39"/>
        <end position="61"/>
    </location>
</feature>
<keyword evidence="2" id="KW-0812">Transmembrane</keyword>